<feature type="domain" description="Carbohydrate kinase FGGY N-terminal" evidence="12">
    <location>
        <begin position="4"/>
        <end position="248"/>
    </location>
</feature>
<dbReference type="RefSeq" id="WP_093989666.1">
    <property type="nucleotide sequence ID" value="NZ_FYDD01000004.1"/>
</dbReference>
<dbReference type="AlphaFoldDB" id="A0A8J6PLA4"/>
<dbReference type="PROSITE" id="PS00933">
    <property type="entry name" value="FGGY_KINASES_1"/>
    <property type="match status" value="1"/>
</dbReference>
<comment type="similarity">
    <text evidence="2 11">Belongs to the FGGY kinase family.</text>
</comment>
<comment type="caution">
    <text evidence="11">Lacks conserved residue(s) required for the propagation of feature annotation.</text>
</comment>
<feature type="binding site" evidence="11">
    <location>
        <position position="12"/>
    </location>
    <ligand>
        <name>ADP</name>
        <dbReference type="ChEBI" id="CHEBI:456216"/>
    </ligand>
</feature>
<feature type="binding site" evidence="11">
    <location>
        <position position="12"/>
    </location>
    <ligand>
        <name>ATP</name>
        <dbReference type="ChEBI" id="CHEBI:30616"/>
    </ligand>
</feature>
<evidence type="ECO:0000256" key="7">
    <source>
        <dbReference type="ARBA" id="ARBA00022840"/>
    </source>
</evidence>
<dbReference type="EC" id="2.7.1.30" evidence="11"/>
<feature type="binding site" evidence="11">
    <location>
        <position position="16"/>
    </location>
    <ligand>
        <name>ADP</name>
        <dbReference type="ChEBI" id="CHEBI:456216"/>
    </ligand>
</feature>
<feature type="binding site" evidence="11">
    <location>
        <position position="407"/>
    </location>
    <ligand>
        <name>ATP</name>
        <dbReference type="ChEBI" id="CHEBI:30616"/>
    </ligand>
</feature>
<comment type="activity regulation">
    <text evidence="11">Activated by phosphorylation and inhibited by fructose 1,6-bisphosphate (FBP).</text>
</comment>
<feature type="binding site" evidence="11">
    <location>
        <position position="310"/>
    </location>
    <ligand>
        <name>ATP</name>
        <dbReference type="ChEBI" id="CHEBI:30616"/>
    </ligand>
</feature>
<keyword evidence="15" id="KW-1185">Reference proteome</keyword>
<dbReference type="GO" id="GO:0006072">
    <property type="term" value="P:glycerol-3-phosphate metabolic process"/>
    <property type="evidence" value="ECO:0007669"/>
    <property type="project" value="InterPro"/>
</dbReference>
<dbReference type="Proteomes" id="UP000632659">
    <property type="component" value="Unassembled WGS sequence"/>
</dbReference>
<dbReference type="InterPro" id="IPR005999">
    <property type="entry name" value="Glycerol_kin"/>
</dbReference>
<dbReference type="FunFam" id="3.30.420.40:FF:000007">
    <property type="entry name" value="Glycerol kinase"/>
    <property type="match status" value="1"/>
</dbReference>
<feature type="binding site" evidence="11">
    <location>
        <position position="83"/>
    </location>
    <ligand>
        <name>glycerol</name>
        <dbReference type="ChEBI" id="CHEBI:17754"/>
    </ligand>
</feature>
<feature type="binding site" evidence="11">
    <location>
        <position position="13"/>
    </location>
    <ligand>
        <name>ATP</name>
        <dbReference type="ChEBI" id="CHEBI:30616"/>
    </ligand>
</feature>
<dbReference type="InterPro" id="IPR043129">
    <property type="entry name" value="ATPase_NBD"/>
</dbReference>
<feature type="binding site" evidence="11">
    <location>
        <position position="134"/>
    </location>
    <ligand>
        <name>sn-glycerol 3-phosphate</name>
        <dbReference type="ChEBI" id="CHEBI:57597"/>
    </ligand>
</feature>
<dbReference type="InterPro" id="IPR000577">
    <property type="entry name" value="Carb_kinase_FGGY"/>
</dbReference>
<dbReference type="InterPro" id="IPR018483">
    <property type="entry name" value="Carb_kinase_FGGY_CS"/>
</dbReference>
<evidence type="ECO:0000256" key="1">
    <source>
        <dbReference type="ARBA" id="ARBA00005190"/>
    </source>
</evidence>
<dbReference type="GO" id="GO:0005524">
    <property type="term" value="F:ATP binding"/>
    <property type="evidence" value="ECO:0007669"/>
    <property type="project" value="UniProtKB-UniRule"/>
</dbReference>
<evidence type="ECO:0000256" key="5">
    <source>
        <dbReference type="ARBA" id="ARBA00022777"/>
    </source>
</evidence>
<dbReference type="UniPathway" id="UPA00618">
    <property type="reaction ID" value="UER00672"/>
</dbReference>
<dbReference type="Pfam" id="PF00370">
    <property type="entry name" value="FGGY_N"/>
    <property type="match status" value="1"/>
</dbReference>
<dbReference type="HAMAP" id="MF_00186">
    <property type="entry name" value="Glycerol_kin"/>
    <property type="match status" value="1"/>
</dbReference>
<comment type="pathway">
    <text evidence="1 11">Polyol metabolism; glycerol degradation via glycerol kinase pathway; sn-glycerol 3-phosphate from glycerol: step 1/1.</text>
</comment>
<dbReference type="GO" id="GO:0005829">
    <property type="term" value="C:cytosol"/>
    <property type="evidence" value="ECO:0007669"/>
    <property type="project" value="UniProtKB-ARBA"/>
</dbReference>
<feature type="binding site" evidence="11">
    <location>
        <position position="12"/>
    </location>
    <ligand>
        <name>sn-glycerol 3-phosphate</name>
        <dbReference type="ChEBI" id="CHEBI:57597"/>
    </ligand>
</feature>
<evidence type="ECO:0000256" key="9">
    <source>
        <dbReference type="ARBA" id="ARBA00054633"/>
    </source>
</evidence>
<feature type="binding site" evidence="11">
    <location>
        <position position="263"/>
    </location>
    <ligand>
        <name>ADP</name>
        <dbReference type="ChEBI" id="CHEBI:456216"/>
    </ligand>
</feature>
<dbReference type="GO" id="GO:0004370">
    <property type="term" value="F:glycerol kinase activity"/>
    <property type="evidence" value="ECO:0007669"/>
    <property type="project" value="UniProtKB-UniRule"/>
</dbReference>
<feature type="binding site" evidence="11">
    <location>
        <position position="407"/>
    </location>
    <ligand>
        <name>ADP</name>
        <dbReference type="ChEBI" id="CHEBI:456216"/>
    </ligand>
</feature>
<evidence type="ECO:0000256" key="2">
    <source>
        <dbReference type="ARBA" id="ARBA00009156"/>
    </source>
</evidence>
<comment type="subunit">
    <text evidence="10 11">Homotetramer and homodimer (in equilibrium).</text>
</comment>
<dbReference type="InterPro" id="IPR018485">
    <property type="entry name" value="FGGY_C"/>
</dbReference>
<comment type="catalytic activity">
    <reaction evidence="8 11">
        <text>glycerol + ATP = sn-glycerol 3-phosphate + ADP + H(+)</text>
        <dbReference type="Rhea" id="RHEA:21644"/>
        <dbReference type="ChEBI" id="CHEBI:15378"/>
        <dbReference type="ChEBI" id="CHEBI:17754"/>
        <dbReference type="ChEBI" id="CHEBI:30616"/>
        <dbReference type="ChEBI" id="CHEBI:57597"/>
        <dbReference type="ChEBI" id="CHEBI:456216"/>
        <dbReference type="EC" id="2.7.1.30"/>
    </reaction>
</comment>
<evidence type="ECO:0000313" key="15">
    <source>
        <dbReference type="Proteomes" id="UP000632659"/>
    </source>
</evidence>
<reference evidence="14" key="1">
    <citation type="submission" date="2020-08" db="EMBL/GenBank/DDBJ databases">
        <title>Genome public.</title>
        <authorList>
            <person name="Liu C."/>
            <person name="Sun Q."/>
        </authorList>
    </citation>
    <scope>NUCLEOTIDE SEQUENCE</scope>
    <source>
        <strain evidence="14">NSJ-15</strain>
    </source>
</reference>
<feature type="binding site" evidence="11">
    <location>
        <position position="241"/>
    </location>
    <ligand>
        <name>glycerol</name>
        <dbReference type="ChEBI" id="CHEBI:17754"/>
    </ligand>
</feature>
<feature type="domain" description="Carbohydrate kinase FGGY C-terminal" evidence="13">
    <location>
        <begin position="258"/>
        <end position="446"/>
    </location>
</feature>
<evidence type="ECO:0000256" key="3">
    <source>
        <dbReference type="ARBA" id="ARBA00022679"/>
    </source>
</evidence>
<keyword evidence="3 11" id="KW-0808">Transferase</keyword>
<comment type="caution">
    <text evidence="14">The sequence shown here is derived from an EMBL/GenBank/DDBJ whole genome shotgun (WGS) entry which is preliminary data.</text>
</comment>
<comment type="function">
    <text evidence="9 11">Key enzyme in the regulation of glycerol uptake and metabolism. Catalyzes the phosphorylation of glycerol to yield sn-glycerol 3-phosphate.</text>
</comment>
<keyword evidence="5 11" id="KW-0418">Kinase</keyword>
<dbReference type="PIRSF" id="PIRSF000538">
    <property type="entry name" value="GlpK"/>
    <property type="match status" value="1"/>
</dbReference>
<feature type="binding site" evidence="11">
    <location>
        <position position="306"/>
    </location>
    <ligand>
        <name>ATP</name>
        <dbReference type="ChEBI" id="CHEBI:30616"/>
    </ligand>
</feature>
<keyword evidence="4 11" id="KW-0547">Nucleotide-binding</keyword>
<protein>
    <recommendedName>
        <fullName evidence="11">Glycerol kinase</fullName>
        <ecNumber evidence="11">2.7.1.30</ecNumber>
    </recommendedName>
    <alternativeName>
        <fullName evidence="11">ATP:glycerol 3-phosphotransferase</fullName>
    </alternativeName>
    <alternativeName>
        <fullName evidence="11">Glycerokinase</fullName>
        <shortName evidence="11">GK</shortName>
    </alternativeName>
</protein>
<dbReference type="PANTHER" id="PTHR10196">
    <property type="entry name" value="SUGAR KINASE"/>
    <property type="match status" value="1"/>
</dbReference>
<accession>A0A8J6PLA4</accession>
<proteinExistence type="inferred from homology"/>
<feature type="binding site" evidence="11">
    <location>
        <position position="82"/>
    </location>
    <ligand>
        <name>glycerol</name>
        <dbReference type="ChEBI" id="CHEBI:17754"/>
    </ligand>
</feature>
<dbReference type="EMBL" id="JACRTL010000007">
    <property type="protein sequence ID" value="MBC8611735.1"/>
    <property type="molecule type" value="Genomic_DNA"/>
</dbReference>
<dbReference type="NCBIfam" id="NF000756">
    <property type="entry name" value="PRK00047.1"/>
    <property type="match status" value="1"/>
</dbReference>
<dbReference type="PANTHER" id="PTHR10196:SF69">
    <property type="entry name" value="GLYCEROL KINASE"/>
    <property type="match status" value="1"/>
</dbReference>
<feature type="binding site" evidence="11">
    <location>
        <position position="82"/>
    </location>
    <ligand>
        <name>sn-glycerol 3-phosphate</name>
        <dbReference type="ChEBI" id="CHEBI:57597"/>
    </ligand>
</feature>
<keyword evidence="6 11" id="KW-0319">Glycerol metabolism</keyword>
<dbReference type="FunFam" id="3.30.420.40:FF:000008">
    <property type="entry name" value="Glycerol kinase"/>
    <property type="match status" value="1"/>
</dbReference>
<feature type="binding site" evidence="11">
    <location>
        <position position="241"/>
    </location>
    <ligand>
        <name>sn-glycerol 3-phosphate</name>
        <dbReference type="ChEBI" id="CHEBI:57597"/>
    </ligand>
</feature>
<dbReference type="GO" id="GO:0019563">
    <property type="term" value="P:glycerol catabolic process"/>
    <property type="evidence" value="ECO:0007669"/>
    <property type="project" value="UniProtKB-UniRule"/>
</dbReference>
<dbReference type="Gene3D" id="3.30.420.40">
    <property type="match status" value="2"/>
</dbReference>
<evidence type="ECO:0000259" key="12">
    <source>
        <dbReference type="Pfam" id="PF00370"/>
    </source>
</evidence>
<name>A0A8J6PLA4_9FIRM</name>
<evidence type="ECO:0000256" key="4">
    <source>
        <dbReference type="ARBA" id="ARBA00022741"/>
    </source>
</evidence>
<evidence type="ECO:0000259" key="13">
    <source>
        <dbReference type="Pfam" id="PF02782"/>
    </source>
</evidence>
<evidence type="ECO:0000256" key="11">
    <source>
        <dbReference type="HAMAP-Rule" id="MF_00186"/>
    </source>
</evidence>
<evidence type="ECO:0000256" key="6">
    <source>
        <dbReference type="ARBA" id="ARBA00022798"/>
    </source>
</evidence>
<dbReference type="CDD" id="cd07786">
    <property type="entry name" value="FGGY_EcGK_like"/>
    <property type="match status" value="1"/>
</dbReference>
<feature type="binding site" evidence="11">
    <location>
        <position position="14"/>
    </location>
    <ligand>
        <name>ATP</name>
        <dbReference type="ChEBI" id="CHEBI:30616"/>
    </ligand>
</feature>
<evidence type="ECO:0000313" key="14">
    <source>
        <dbReference type="EMBL" id="MBC8611735.1"/>
    </source>
</evidence>
<gene>
    <name evidence="11 14" type="primary">glpK</name>
    <name evidence="14" type="ORF">H8702_11605</name>
</gene>
<feature type="binding site" evidence="11">
    <location>
        <position position="242"/>
    </location>
    <ligand>
        <name>glycerol</name>
        <dbReference type="ChEBI" id="CHEBI:17754"/>
    </ligand>
</feature>
<dbReference type="Pfam" id="PF02782">
    <property type="entry name" value="FGGY_C"/>
    <property type="match status" value="1"/>
</dbReference>
<dbReference type="OrthoDB" id="9805576at2"/>
<feature type="binding site" evidence="11">
    <location>
        <position position="306"/>
    </location>
    <ligand>
        <name>ADP</name>
        <dbReference type="ChEBI" id="CHEBI:456216"/>
    </ligand>
</feature>
<sequence length="493" mass="54647">MKKYIVALDQGTTSSRCIVFDRDLNIISLSQKEFPQIFPKSGWVEQRPMDIYVSQYGVLTETLLMGDIKPEEIAGIGITNQRETAIVWDKETGNPIYNAIVWQCRRTSEICEDLKARGLTDYIRNSTGLLIDAYFSGTKIKWILDHVEGAREKAERGELLFGTVDTWLIWKMTEGKVHVTDYTNASRTMLFDINNLCWDQKILEELEIPVSMLPEVKSSSEVYGTVNIQGVEVPICGIAGDQQAALFGQACFEKGDAKNTYGTGCFTLMNIGDKPVLSEKGLLTTIAASVGNRVSYAVEGSVFVGGAVIQWLRDGLRLISDSRDTEYFASKVKDNGGVYIVPAFTGMGAPHWDMYARGTIFGLTRGTNRNHIIRAAEESIAYQTKDVIDAMIADTGIEVKSLKVDGGASADHLLMQFQSDILGIPLYRPIVSETTAVGAAFLAGLAVGFWKDLDDVKESWHLGMTYQPQMDAAEVERLTSKWKVAVECTKQFK</sequence>
<dbReference type="SUPFAM" id="SSF53067">
    <property type="entry name" value="Actin-like ATPase domain"/>
    <property type="match status" value="2"/>
</dbReference>
<feature type="binding site" evidence="11">
    <location>
        <position position="134"/>
    </location>
    <ligand>
        <name>glycerol</name>
        <dbReference type="ChEBI" id="CHEBI:17754"/>
    </ligand>
</feature>
<evidence type="ECO:0000256" key="10">
    <source>
        <dbReference type="ARBA" id="ARBA00063665"/>
    </source>
</evidence>
<organism evidence="14 15">
    <name type="scientific">Massiliimalia timonensis</name>
    <dbReference type="NCBI Taxonomy" id="1987501"/>
    <lineage>
        <taxon>Bacteria</taxon>
        <taxon>Bacillati</taxon>
        <taxon>Bacillota</taxon>
        <taxon>Clostridia</taxon>
        <taxon>Eubacteriales</taxon>
        <taxon>Oscillospiraceae</taxon>
        <taxon>Massiliimalia</taxon>
    </lineage>
</organism>
<dbReference type="NCBIfam" id="TIGR01311">
    <property type="entry name" value="glycerol_kin"/>
    <property type="match status" value="1"/>
</dbReference>
<dbReference type="InterPro" id="IPR018484">
    <property type="entry name" value="FGGY_N"/>
</dbReference>
<feature type="binding site" evidence="11">
    <location>
        <position position="83"/>
    </location>
    <ligand>
        <name>sn-glycerol 3-phosphate</name>
        <dbReference type="ChEBI" id="CHEBI:57597"/>
    </ligand>
</feature>
<keyword evidence="7 11" id="KW-0067">ATP-binding</keyword>
<feature type="binding site" evidence="11">
    <location>
        <position position="263"/>
    </location>
    <ligand>
        <name>ATP</name>
        <dbReference type="ChEBI" id="CHEBI:30616"/>
    </ligand>
</feature>
<evidence type="ECO:0000256" key="8">
    <source>
        <dbReference type="ARBA" id="ARBA00052101"/>
    </source>
</evidence>